<keyword evidence="6" id="KW-0119">Carbohydrate metabolism</keyword>
<dbReference type="PANTHER" id="PTHR43576">
    <property type="entry name" value="ALPHA-L-ARABINOFURANOSIDASE C-RELATED"/>
    <property type="match status" value="1"/>
</dbReference>
<evidence type="ECO:0000313" key="9">
    <source>
        <dbReference type="EMBL" id="GHO92472.1"/>
    </source>
</evidence>
<keyword evidence="5" id="KW-0378">Hydrolase</keyword>
<evidence type="ECO:0000256" key="1">
    <source>
        <dbReference type="ARBA" id="ARBA00001462"/>
    </source>
</evidence>
<dbReference type="GO" id="GO:0000272">
    <property type="term" value="P:polysaccharide catabolic process"/>
    <property type="evidence" value="ECO:0007669"/>
    <property type="project" value="TreeGrafter"/>
</dbReference>
<dbReference type="GO" id="GO:0046556">
    <property type="term" value="F:alpha-L-arabinofuranosidase activity"/>
    <property type="evidence" value="ECO:0007669"/>
    <property type="project" value="UniProtKB-EC"/>
</dbReference>
<evidence type="ECO:0000256" key="4">
    <source>
        <dbReference type="ARBA" id="ARBA00012670"/>
    </source>
</evidence>
<evidence type="ECO:0000256" key="6">
    <source>
        <dbReference type="ARBA" id="ARBA00023277"/>
    </source>
</evidence>
<comment type="catalytic activity">
    <reaction evidence="1">
        <text>Hydrolysis of terminal non-reducing alpha-L-arabinofuranoside residues in alpha-L-arabinosides.</text>
        <dbReference type="EC" id="3.2.1.55"/>
    </reaction>
</comment>
<dbReference type="RefSeq" id="WP_220203302.1">
    <property type="nucleotide sequence ID" value="NZ_BNJK01000001.1"/>
</dbReference>
<comment type="similarity">
    <text evidence="2">Belongs to the glycosyl hydrolase 51 family.</text>
</comment>
<organism evidence="9 10">
    <name type="scientific">Reticulibacter mediterranei</name>
    <dbReference type="NCBI Taxonomy" id="2778369"/>
    <lineage>
        <taxon>Bacteria</taxon>
        <taxon>Bacillati</taxon>
        <taxon>Chloroflexota</taxon>
        <taxon>Ktedonobacteria</taxon>
        <taxon>Ktedonobacterales</taxon>
        <taxon>Reticulibacteraceae</taxon>
        <taxon>Reticulibacter</taxon>
    </lineage>
</organism>
<proteinExistence type="inferred from homology"/>
<evidence type="ECO:0000256" key="7">
    <source>
        <dbReference type="ARBA" id="ARBA00023295"/>
    </source>
</evidence>
<feature type="domain" description="Alpha-L-arabinofuranosidase C-terminal" evidence="8">
    <location>
        <begin position="300"/>
        <end position="504"/>
    </location>
</feature>
<keyword evidence="10" id="KW-1185">Reference proteome</keyword>
<dbReference type="InterPro" id="IPR013780">
    <property type="entry name" value="Glyco_hydro_b"/>
</dbReference>
<comment type="subunit">
    <text evidence="3">Homohexamer; trimer of dimers.</text>
</comment>
<dbReference type="GO" id="GO:0046373">
    <property type="term" value="P:L-arabinose metabolic process"/>
    <property type="evidence" value="ECO:0007669"/>
    <property type="project" value="InterPro"/>
</dbReference>
<evidence type="ECO:0000313" key="10">
    <source>
        <dbReference type="Proteomes" id="UP000597444"/>
    </source>
</evidence>
<evidence type="ECO:0000259" key="8">
    <source>
        <dbReference type="SMART" id="SM00813"/>
    </source>
</evidence>
<dbReference type="SUPFAM" id="SSF51445">
    <property type="entry name" value="(Trans)glycosidases"/>
    <property type="match status" value="1"/>
</dbReference>
<evidence type="ECO:0000256" key="3">
    <source>
        <dbReference type="ARBA" id="ARBA00011165"/>
    </source>
</evidence>
<keyword evidence="7" id="KW-0326">Glycosidase</keyword>
<dbReference type="Gene3D" id="2.60.40.1180">
    <property type="entry name" value="Golgi alpha-mannosidase II"/>
    <property type="match status" value="1"/>
</dbReference>
<dbReference type="Pfam" id="PF22848">
    <property type="entry name" value="ASD1_dom"/>
    <property type="match status" value="1"/>
</dbReference>
<dbReference type="Proteomes" id="UP000597444">
    <property type="component" value="Unassembled WGS sequence"/>
</dbReference>
<sequence>MDTVQRVVVVPQEPVGQIQPYLHGQFAEHLGELVYPGVYVGPESSIPNTDGLRNDVIEALRPLSVPVLRWPGGCFADDYHWRDGIGPREQRPLRINTHWGMEEEPNQLGTHEFIAFCRAIGAEPYFAGNLGSGTIQELRDWVEYCNFAGNSTLANERRTNGAAEPFQVRFWGIGNENWGCGGNMSPEEYAAAFARYRSFVFNYPGTEVEAIACGPNGHDWSWTRRFFEYMKKRDGNCRLRHIQGFAAHYYCGTAGTATEYTESQWLELLSKAYAIEGIVTGHRSIMDEYDPQRKRKLILDEWGAWHPVEQGKPRSGLYQQNTIRDACVAALSLDVFHNHADKLYMANIAQLINVLQSLLLIEEDRCIKTPTYHVFDLYRPHKGAQAVRFLTAAETVSNGEASEEACRSCYLDKQPFALRAVHGSASVRDGVLCVTVVNTHPTQPVELDLEVYQGKLGEMEAVTLASDEIHAHNTFEQPDVVQLAAAKTLQAQGSQLRVSLAPGSVTRLMGRLG</sequence>
<dbReference type="EMBL" id="BNJK01000001">
    <property type="protein sequence ID" value="GHO92472.1"/>
    <property type="molecule type" value="Genomic_DNA"/>
</dbReference>
<evidence type="ECO:0000256" key="5">
    <source>
        <dbReference type="ARBA" id="ARBA00022801"/>
    </source>
</evidence>
<dbReference type="AlphaFoldDB" id="A0A8J3IJJ3"/>
<dbReference type="InterPro" id="IPR017853">
    <property type="entry name" value="GH"/>
</dbReference>
<dbReference type="SUPFAM" id="SSF51011">
    <property type="entry name" value="Glycosyl hydrolase domain"/>
    <property type="match status" value="1"/>
</dbReference>
<evidence type="ECO:0000256" key="2">
    <source>
        <dbReference type="ARBA" id="ARBA00007186"/>
    </source>
</evidence>
<gene>
    <name evidence="9" type="ORF">KSF_025200</name>
</gene>
<dbReference type="Gene3D" id="3.20.20.80">
    <property type="entry name" value="Glycosidases"/>
    <property type="match status" value="1"/>
</dbReference>
<dbReference type="PANTHER" id="PTHR43576:SF2">
    <property type="entry name" value="INTRACELLULAR EXO-ALPHA-L-ARABINOFURANOSIDASE 2"/>
    <property type="match status" value="1"/>
</dbReference>
<dbReference type="Pfam" id="PF06964">
    <property type="entry name" value="Alpha-L-AF_C"/>
    <property type="match status" value="1"/>
</dbReference>
<dbReference type="SMART" id="SM00813">
    <property type="entry name" value="Alpha-L-AF_C"/>
    <property type="match status" value="1"/>
</dbReference>
<name>A0A8J3IJJ3_9CHLR</name>
<comment type="caution">
    <text evidence="9">The sequence shown here is derived from an EMBL/GenBank/DDBJ whole genome shotgun (WGS) entry which is preliminary data.</text>
</comment>
<dbReference type="EC" id="3.2.1.55" evidence="4"/>
<protein>
    <recommendedName>
        <fullName evidence="4">non-reducing end alpha-L-arabinofuranosidase</fullName>
        <ecNumber evidence="4">3.2.1.55</ecNumber>
    </recommendedName>
</protein>
<dbReference type="InterPro" id="IPR010720">
    <property type="entry name" value="Alpha-L-AF_C"/>
</dbReference>
<accession>A0A8J3IJJ3</accession>
<reference evidence="9" key="1">
    <citation type="submission" date="2020-10" db="EMBL/GenBank/DDBJ databases">
        <title>Taxonomic study of unclassified bacteria belonging to the class Ktedonobacteria.</title>
        <authorList>
            <person name="Yabe S."/>
            <person name="Wang C.M."/>
            <person name="Zheng Y."/>
            <person name="Sakai Y."/>
            <person name="Cavaletti L."/>
            <person name="Monciardini P."/>
            <person name="Donadio S."/>
        </authorList>
    </citation>
    <scope>NUCLEOTIDE SEQUENCE</scope>
    <source>
        <strain evidence="9">ID150040</strain>
    </source>
</reference>
<dbReference type="InterPro" id="IPR055235">
    <property type="entry name" value="ASD1_cat"/>
</dbReference>